<keyword evidence="2" id="KW-1185">Reference proteome</keyword>
<dbReference type="InterPro" id="IPR006311">
    <property type="entry name" value="TAT_signal"/>
</dbReference>
<dbReference type="EMBL" id="SNXS01000003">
    <property type="protein sequence ID" value="TDP71682.1"/>
    <property type="molecule type" value="Genomic_DNA"/>
</dbReference>
<protein>
    <submittedName>
        <fullName evidence="1">Secreted protein</fullName>
    </submittedName>
</protein>
<dbReference type="AlphaFoldDB" id="A0A4R6QP22"/>
<dbReference type="RefSeq" id="WP_133701439.1">
    <property type="nucleotide sequence ID" value="NZ_SNXS01000003.1"/>
</dbReference>
<evidence type="ECO:0000313" key="1">
    <source>
        <dbReference type="EMBL" id="TDP71682.1"/>
    </source>
</evidence>
<dbReference type="PROSITE" id="PS51318">
    <property type="entry name" value="TAT"/>
    <property type="match status" value="1"/>
</dbReference>
<proteinExistence type="predicted"/>
<reference evidence="1 2" key="1">
    <citation type="submission" date="2019-03" db="EMBL/GenBank/DDBJ databases">
        <title>Genomic Encyclopedia of Type Strains, Phase IV (KMG-IV): sequencing the most valuable type-strain genomes for metagenomic binning, comparative biology and taxonomic classification.</title>
        <authorList>
            <person name="Goeker M."/>
        </authorList>
    </citation>
    <scope>NUCLEOTIDE SEQUENCE [LARGE SCALE GENOMIC DNA]</scope>
    <source>
        <strain evidence="1 2">DSM 16998</strain>
    </source>
</reference>
<dbReference type="Proteomes" id="UP000295361">
    <property type="component" value="Unassembled WGS sequence"/>
</dbReference>
<evidence type="ECO:0000313" key="2">
    <source>
        <dbReference type="Proteomes" id="UP000295361"/>
    </source>
</evidence>
<accession>A0A4R6QP22</accession>
<organism evidence="1 2">
    <name type="scientific">Roseateles toxinivorans</name>
    <dbReference type="NCBI Taxonomy" id="270368"/>
    <lineage>
        <taxon>Bacteria</taxon>
        <taxon>Pseudomonadati</taxon>
        <taxon>Pseudomonadota</taxon>
        <taxon>Betaproteobacteria</taxon>
        <taxon>Burkholderiales</taxon>
        <taxon>Sphaerotilaceae</taxon>
        <taxon>Roseateles</taxon>
    </lineage>
</organism>
<dbReference type="OrthoDB" id="9134211at2"/>
<sequence>MSESNNKLSRRHWVAGAGTVGTLAAAAAVLPQVLKSQAEPVQTAAAPDTSAGYRLSEHVKRYYQTAKV</sequence>
<dbReference type="InParanoid" id="A0A4R6QP22"/>
<comment type="caution">
    <text evidence="1">The sequence shown here is derived from an EMBL/GenBank/DDBJ whole genome shotgun (WGS) entry which is preliminary data.</text>
</comment>
<name>A0A4R6QP22_9BURK</name>
<gene>
    <name evidence="1" type="ORF">DES47_103664</name>
</gene>